<protein>
    <submittedName>
        <fullName evidence="3">Iron ABC transporter substrate-binding protein</fullName>
    </submittedName>
</protein>
<comment type="caution">
    <text evidence="3">The sequence shown here is derived from an EMBL/GenBank/DDBJ whole genome shotgun (WGS) entry which is preliminary data.</text>
</comment>
<dbReference type="Proteomes" id="UP000241434">
    <property type="component" value="Unassembled WGS sequence"/>
</dbReference>
<sequence>MNKYFSVNDKVYNIVEKNPKAIDFLISNGFEQFEDRGMFEKMSKNVSLSMALKLKKMNVDLFEERLVSFLEGETDSVDKALVGKVKKENADINIEGVLPCPIRIPLLEGFESWLEENKNKLDYSIDYELKSANMGLDWIKDQVKTGDVNQIADVLMSAGFDLFFDKELMGQFSDQDVFEAFTDEINSDFCNDYIDLRDPQKKYLITGVVPAVFLVNKDELNGRKIPTKWEDILSEEFEDSVAVPMGDLDLFNALVVTLYKDYGMDGISRLARSYMKNLHPAQMVKAKGKTKSTNPAVSIIPYFFTQMLSGENQVAVWPEDGAVISPIFMIAKKEKKEKIQPIIDFFMSKEIGEIFSANGKFPSTNKEVDNGLKEDQKFKWVGWDFIEKRDIGALLKELEAKFNEEIVK</sequence>
<dbReference type="Pfam" id="PF13343">
    <property type="entry name" value="SBP_bac_6"/>
    <property type="match status" value="1"/>
</dbReference>
<evidence type="ECO:0000313" key="4">
    <source>
        <dbReference type="Proteomes" id="UP000241434"/>
    </source>
</evidence>
<organism evidence="3 4">
    <name type="scientific">Peptostreptococcus russellii</name>
    <dbReference type="NCBI Taxonomy" id="215200"/>
    <lineage>
        <taxon>Bacteria</taxon>
        <taxon>Bacillati</taxon>
        <taxon>Bacillota</taxon>
        <taxon>Clostridia</taxon>
        <taxon>Peptostreptococcales</taxon>
        <taxon>Peptostreptococcaceae</taxon>
        <taxon>Peptostreptococcus</taxon>
    </lineage>
</organism>
<keyword evidence="1" id="KW-0732">Signal</keyword>
<evidence type="ECO:0000259" key="2">
    <source>
        <dbReference type="Pfam" id="PF08984"/>
    </source>
</evidence>
<dbReference type="EMBL" id="JYGE01000007">
    <property type="protein sequence ID" value="PSJ30874.1"/>
    <property type="molecule type" value="Genomic_DNA"/>
</dbReference>
<dbReference type="GO" id="GO:0030976">
    <property type="term" value="F:thiamine pyrophosphate binding"/>
    <property type="evidence" value="ECO:0007669"/>
    <property type="project" value="TreeGrafter"/>
</dbReference>
<feature type="domain" description="DUF1858" evidence="2">
    <location>
        <begin position="8"/>
        <end position="62"/>
    </location>
</feature>
<evidence type="ECO:0000313" key="3">
    <source>
        <dbReference type="EMBL" id="PSJ30874.1"/>
    </source>
</evidence>
<dbReference type="AlphaFoldDB" id="A0A2P7PYT9"/>
<name>A0A2P7PYT9_9FIRM</name>
<dbReference type="InterPro" id="IPR038062">
    <property type="entry name" value="ScdA-like_N_sf"/>
</dbReference>
<reference evidence="3" key="1">
    <citation type="thesis" date="2015" institute="Rutgers" country="The State University of New Jersey, 14 College Farm Rd., New Brunswick, NJ, USA">
        <title>Ammonia toxicity in bacteria and its implications for treatment of and resource recovery from highly nitrogenous organic wastes.</title>
        <authorList>
            <person name="Luther A.K."/>
        </authorList>
    </citation>
    <scope>NUCLEOTIDE SEQUENCE</scope>
    <source>
        <strain evidence="3">RT-10B</strain>
    </source>
</reference>
<dbReference type="SUPFAM" id="SSF140683">
    <property type="entry name" value="SP0561-like"/>
    <property type="match status" value="1"/>
</dbReference>
<dbReference type="InterPro" id="IPR015077">
    <property type="entry name" value="DUF1858"/>
</dbReference>
<dbReference type="Gene3D" id="1.10.3910.10">
    <property type="entry name" value="SP0561-like"/>
    <property type="match status" value="1"/>
</dbReference>
<accession>A0A2P7PYT9</accession>
<dbReference type="Gene3D" id="3.40.190.10">
    <property type="entry name" value="Periplasmic binding protein-like II"/>
    <property type="match status" value="2"/>
</dbReference>
<dbReference type="GO" id="GO:0030975">
    <property type="term" value="F:thiamine binding"/>
    <property type="evidence" value="ECO:0007669"/>
    <property type="project" value="TreeGrafter"/>
</dbReference>
<dbReference type="GO" id="GO:0030288">
    <property type="term" value="C:outer membrane-bounded periplasmic space"/>
    <property type="evidence" value="ECO:0007669"/>
    <property type="project" value="TreeGrafter"/>
</dbReference>
<dbReference type="SUPFAM" id="SSF53850">
    <property type="entry name" value="Periplasmic binding protein-like II"/>
    <property type="match status" value="1"/>
</dbReference>
<dbReference type="OrthoDB" id="9766989at2"/>
<dbReference type="Pfam" id="PF08984">
    <property type="entry name" value="DUF1858"/>
    <property type="match status" value="1"/>
</dbReference>
<dbReference type="RefSeq" id="WP_106777366.1">
    <property type="nucleotide sequence ID" value="NZ_JYGE01000007.1"/>
</dbReference>
<gene>
    <name evidence="3" type="ORF">UF10_08410</name>
</gene>
<proteinExistence type="predicted"/>
<keyword evidence="4" id="KW-1185">Reference proteome</keyword>
<dbReference type="PANTHER" id="PTHR30006:SF2">
    <property type="entry name" value="ABC TRANSPORTER SUBSTRATE-BINDING PROTEIN"/>
    <property type="match status" value="1"/>
</dbReference>
<dbReference type="PANTHER" id="PTHR30006">
    <property type="entry name" value="THIAMINE-BINDING PERIPLASMIC PROTEIN-RELATED"/>
    <property type="match status" value="1"/>
</dbReference>
<dbReference type="GO" id="GO:0015888">
    <property type="term" value="P:thiamine transport"/>
    <property type="evidence" value="ECO:0007669"/>
    <property type="project" value="TreeGrafter"/>
</dbReference>
<evidence type="ECO:0000256" key="1">
    <source>
        <dbReference type="ARBA" id="ARBA00022729"/>
    </source>
</evidence>